<comment type="caution">
    <text evidence="9">The sequence shown here is derived from an EMBL/GenBank/DDBJ whole genome shotgun (WGS) entry which is preliminary data.</text>
</comment>
<reference evidence="9" key="2">
    <citation type="submission" date="2013-11" db="EMBL/GenBank/DDBJ databases">
        <title>Draft genome sequence of Anaerostipes caccae (DSM 14662).</title>
        <authorList>
            <person name="Sudarsanam P."/>
            <person name="Ley R."/>
            <person name="Guruge J."/>
            <person name="Turnbaugh P.J."/>
            <person name="Mahowald M."/>
            <person name="Liep D."/>
            <person name="Gordon J."/>
        </authorList>
    </citation>
    <scope>NUCLEOTIDE SEQUENCE</scope>
    <source>
        <strain evidence="9">DSM 14662</strain>
    </source>
</reference>
<dbReference type="STRING" id="411490.ANACAC_01736"/>
<keyword evidence="4" id="KW-0560">Oxidoreductase</keyword>
<feature type="domain" description="Nitrite/sulphite reductase 4Fe-4S" evidence="7">
    <location>
        <begin position="125"/>
        <end position="273"/>
    </location>
</feature>
<dbReference type="Gene3D" id="3.30.413.10">
    <property type="entry name" value="Sulfite Reductase Hemoprotein, domain 1"/>
    <property type="match status" value="2"/>
</dbReference>
<evidence type="ECO:0000259" key="7">
    <source>
        <dbReference type="Pfam" id="PF01077"/>
    </source>
</evidence>
<dbReference type="Pfam" id="PF03460">
    <property type="entry name" value="NIR_SIR_ferr"/>
    <property type="match status" value="1"/>
</dbReference>
<keyword evidence="5" id="KW-0408">Iron</keyword>
<protein>
    <submittedName>
        <fullName evidence="9">Nitrite/sulfite reductase ferredoxin domain protein</fullName>
    </submittedName>
</protein>
<accession>B0MDU3</accession>
<evidence type="ECO:0000256" key="2">
    <source>
        <dbReference type="ARBA" id="ARBA00022617"/>
    </source>
</evidence>
<evidence type="ECO:0000256" key="3">
    <source>
        <dbReference type="ARBA" id="ARBA00022723"/>
    </source>
</evidence>
<evidence type="ECO:0000313" key="9">
    <source>
        <dbReference type="EMBL" id="EDR98113.1"/>
    </source>
</evidence>
<evidence type="ECO:0000313" key="10">
    <source>
        <dbReference type="Proteomes" id="UP000004935"/>
    </source>
</evidence>
<evidence type="ECO:0000259" key="8">
    <source>
        <dbReference type="Pfam" id="PF03460"/>
    </source>
</evidence>
<name>B0MDU3_ANACD</name>
<proteinExistence type="predicted"/>
<dbReference type="eggNOG" id="COG0155">
    <property type="taxonomic scope" value="Bacteria"/>
</dbReference>
<keyword evidence="1" id="KW-0004">4Fe-4S</keyword>
<evidence type="ECO:0000256" key="4">
    <source>
        <dbReference type="ARBA" id="ARBA00023002"/>
    </source>
</evidence>
<dbReference type="PRINTS" id="PR00397">
    <property type="entry name" value="SIROHAEM"/>
</dbReference>
<sequence>MAKENHMDQELKKEFQADLAEFHLMTRKFYQKEISVKEYKGFSGGFGSYAQRGGGSSMLRLRFTGGEITKDKLQFIADSVEKYKIDKLHLTTCQTVQVHNLSDVTVSSLIEEAFEHDIITRGGGGDFPRNVMVSPLSGVEKEEYFDVLPYAREAADFLLTFIKQVKMPRKLKVCFSNSPKNVTHATFRDLGFVARRDHTFDVYSAGGLGNNPKMGVLVDEGIDPSKVLYYIKAMILTFVQYGNYENRGKARTRYMQDTLGPEGYRTAFLENLSKVMAEDSLDLNVQEVPIIKEGCGFLEENFRITAQKQDGLYSVLYHPFGGNIPPELIAPINKAVQKMDQVVLRISPDESLYFINCNKDEALELLELTKDSASNLFETSVACIGSGICQVGLRDSQKLYNTIMDKIRPLDFADGVLPKIHISGCPSSCGTHQIGTLGFRGATKVIDKKPLPAFQLYIGGEETQGNAQFGEDAGTILEADIPDFLIEIGHAVQEKHNSYSDWIQENPDALKVIIQTFTK</sequence>
<dbReference type="GO" id="GO:0016491">
    <property type="term" value="F:oxidoreductase activity"/>
    <property type="evidence" value="ECO:0007669"/>
    <property type="project" value="UniProtKB-KW"/>
</dbReference>
<evidence type="ECO:0000256" key="6">
    <source>
        <dbReference type="ARBA" id="ARBA00023014"/>
    </source>
</evidence>
<dbReference type="InterPro" id="IPR006066">
    <property type="entry name" value="NO2/SO3_Rdtase_FeS/sirohaem_BS"/>
</dbReference>
<evidence type="ECO:0000256" key="5">
    <source>
        <dbReference type="ARBA" id="ARBA00023004"/>
    </source>
</evidence>
<dbReference type="Proteomes" id="UP000004935">
    <property type="component" value="Unassembled WGS sequence"/>
</dbReference>
<dbReference type="AlphaFoldDB" id="B0MDU3"/>
<dbReference type="SUPFAM" id="SSF56014">
    <property type="entry name" value="Nitrite and sulphite reductase 4Fe-4S domain-like"/>
    <property type="match status" value="2"/>
</dbReference>
<dbReference type="Pfam" id="PF01077">
    <property type="entry name" value="NIR_SIR"/>
    <property type="match status" value="1"/>
</dbReference>
<dbReference type="PANTHER" id="PTHR32439:SF9">
    <property type="entry name" value="BLR3264 PROTEIN"/>
    <property type="match status" value="1"/>
</dbReference>
<dbReference type="InterPro" id="IPR036136">
    <property type="entry name" value="Nit/Sulf_reduc_fer-like_dom_sf"/>
</dbReference>
<dbReference type="GO" id="GO:0051539">
    <property type="term" value="F:4 iron, 4 sulfur cluster binding"/>
    <property type="evidence" value="ECO:0007669"/>
    <property type="project" value="UniProtKB-KW"/>
</dbReference>
<dbReference type="Gene3D" id="3.90.480.10">
    <property type="entry name" value="Sulfite Reductase Hemoprotein,Domain 2"/>
    <property type="match status" value="1"/>
</dbReference>
<dbReference type="PANTHER" id="PTHR32439">
    <property type="entry name" value="FERREDOXIN--NITRITE REDUCTASE, CHLOROPLASTIC"/>
    <property type="match status" value="1"/>
</dbReference>
<keyword evidence="10" id="KW-1185">Reference proteome</keyword>
<dbReference type="InterPro" id="IPR006067">
    <property type="entry name" value="NO2/SO3_Rdtase_4Fe4S_dom"/>
</dbReference>
<feature type="domain" description="Nitrite/Sulfite reductase ferredoxin-like" evidence="8">
    <location>
        <begin position="50"/>
        <end position="112"/>
    </location>
</feature>
<dbReference type="GO" id="GO:0046872">
    <property type="term" value="F:metal ion binding"/>
    <property type="evidence" value="ECO:0007669"/>
    <property type="project" value="UniProtKB-KW"/>
</dbReference>
<organism evidence="9 10">
    <name type="scientific">Anaerostipes caccae (strain DSM 14662 / CCUG 47493 / JCM 13470 / NCIMB 13811 / L1-92)</name>
    <dbReference type="NCBI Taxonomy" id="411490"/>
    <lineage>
        <taxon>Bacteria</taxon>
        <taxon>Bacillati</taxon>
        <taxon>Bacillota</taxon>
        <taxon>Clostridia</taxon>
        <taxon>Lachnospirales</taxon>
        <taxon>Lachnospiraceae</taxon>
        <taxon>Anaerostipes</taxon>
    </lineage>
</organism>
<keyword evidence="2" id="KW-0349">Heme</keyword>
<dbReference type="InterPro" id="IPR051329">
    <property type="entry name" value="NIR_SIR_4Fe-4S"/>
</dbReference>
<gene>
    <name evidence="9" type="ORF">ANACAC_01736</name>
</gene>
<dbReference type="EMBL" id="ABAX03000012">
    <property type="protein sequence ID" value="EDR98113.1"/>
    <property type="molecule type" value="Genomic_DNA"/>
</dbReference>
<dbReference type="SUPFAM" id="SSF55124">
    <property type="entry name" value="Nitrite/Sulfite reductase N-terminal domain-like"/>
    <property type="match status" value="2"/>
</dbReference>
<dbReference type="GO" id="GO:0020037">
    <property type="term" value="F:heme binding"/>
    <property type="evidence" value="ECO:0007669"/>
    <property type="project" value="InterPro"/>
</dbReference>
<keyword evidence="6" id="KW-0411">Iron-sulfur</keyword>
<dbReference type="InterPro" id="IPR005117">
    <property type="entry name" value="NiRdtase/SiRdtase_haem-b_fer"/>
</dbReference>
<dbReference type="InterPro" id="IPR045854">
    <property type="entry name" value="NO2/SO3_Rdtase_4Fe4S_sf"/>
</dbReference>
<keyword evidence="3" id="KW-0479">Metal-binding</keyword>
<reference evidence="9" key="1">
    <citation type="submission" date="2007-11" db="EMBL/GenBank/DDBJ databases">
        <authorList>
            <person name="Fulton L."/>
            <person name="Clifton S."/>
            <person name="Fulton B."/>
            <person name="Xu J."/>
            <person name="Minx P."/>
            <person name="Pepin K.H."/>
            <person name="Johnson M."/>
            <person name="Thiruvilangam P."/>
            <person name="Bhonagiri V."/>
            <person name="Nash W.E."/>
            <person name="Mardis E.R."/>
            <person name="Wilson R.K."/>
        </authorList>
    </citation>
    <scope>NUCLEOTIDE SEQUENCE [LARGE SCALE GENOMIC DNA]</scope>
    <source>
        <strain evidence="9">DSM 14662</strain>
    </source>
</reference>
<evidence type="ECO:0000256" key="1">
    <source>
        <dbReference type="ARBA" id="ARBA00022485"/>
    </source>
</evidence>
<dbReference type="HOGENOM" id="CLU_015667_1_1_9"/>